<dbReference type="GO" id="GO:0008234">
    <property type="term" value="F:cysteine-type peptidase activity"/>
    <property type="evidence" value="ECO:0007669"/>
    <property type="project" value="UniProtKB-KW"/>
</dbReference>
<dbReference type="Pfam" id="PF14464">
    <property type="entry name" value="Prok-JAB"/>
    <property type="match status" value="1"/>
</dbReference>
<dbReference type="SUPFAM" id="SSF102712">
    <property type="entry name" value="JAB1/MPN domain"/>
    <property type="match status" value="1"/>
</dbReference>
<dbReference type="GO" id="GO:0008270">
    <property type="term" value="F:zinc ion binding"/>
    <property type="evidence" value="ECO:0007669"/>
    <property type="project" value="TreeGrafter"/>
</dbReference>
<dbReference type="EMBL" id="LN899826">
    <property type="protein sequence ID" value="CUV41803.1"/>
    <property type="molecule type" value="Genomic_DNA"/>
</dbReference>
<dbReference type="EMBL" id="LN899824">
    <property type="protein sequence ID" value="CUV31161.1"/>
    <property type="molecule type" value="Genomic_DNA"/>
</dbReference>
<dbReference type="PANTHER" id="PTHR34858:SF1">
    <property type="entry name" value="CYSO-CYSTEINE PEPTIDASE"/>
    <property type="match status" value="1"/>
</dbReference>
<keyword evidence="3" id="KW-0479">Metal-binding</keyword>
<keyword evidence="5" id="KW-0788">Thiol protease</keyword>
<dbReference type="SMART" id="SM00232">
    <property type="entry name" value="JAB_MPN"/>
    <property type="match status" value="1"/>
</dbReference>
<evidence type="ECO:0000256" key="1">
    <source>
        <dbReference type="ARBA" id="ARBA00007074"/>
    </source>
</evidence>
<dbReference type="InterPro" id="IPR000555">
    <property type="entry name" value="JAMM/MPN+_dom"/>
</dbReference>
<dbReference type="CDD" id="cd08073">
    <property type="entry name" value="MPN_NLPC_P60"/>
    <property type="match status" value="1"/>
</dbReference>
<dbReference type="Pfam" id="PF00877">
    <property type="entry name" value="NLPC_P60"/>
    <property type="match status" value="1"/>
</dbReference>
<dbReference type="Gene3D" id="3.90.1720.10">
    <property type="entry name" value="endopeptidase domain like (from Nostoc punctiforme)"/>
    <property type="match status" value="1"/>
</dbReference>
<evidence type="ECO:0000313" key="12">
    <source>
        <dbReference type="EMBL" id="CUV33058.1"/>
    </source>
</evidence>
<organism evidence="14">
    <name type="scientific">Ralstonia solanacearum</name>
    <name type="common">Pseudomonas solanacearum</name>
    <dbReference type="NCBI Taxonomy" id="305"/>
    <lineage>
        <taxon>Bacteria</taxon>
        <taxon>Pseudomonadati</taxon>
        <taxon>Pseudomonadota</taxon>
        <taxon>Betaproteobacteria</taxon>
        <taxon>Burkholderiales</taxon>
        <taxon>Burkholderiaceae</taxon>
        <taxon>Ralstonia</taxon>
        <taxon>Ralstonia solanacearum species complex</taxon>
    </lineage>
</organism>
<feature type="domain" description="NlpC/P60" evidence="9">
    <location>
        <begin position="95"/>
        <end position="233"/>
    </location>
</feature>
<dbReference type="InterPro" id="IPR038765">
    <property type="entry name" value="Papain-like_cys_pep_sf"/>
</dbReference>
<dbReference type="InterPro" id="IPR000064">
    <property type="entry name" value="NLP_P60_dom"/>
</dbReference>
<keyword evidence="4" id="KW-0378">Hydrolase</keyword>
<dbReference type="InterPro" id="IPR028090">
    <property type="entry name" value="JAB_dom_prok"/>
</dbReference>
<evidence type="ECO:0000256" key="5">
    <source>
        <dbReference type="ARBA" id="ARBA00022807"/>
    </source>
</evidence>
<evidence type="ECO:0000256" key="4">
    <source>
        <dbReference type="ARBA" id="ARBA00022801"/>
    </source>
</evidence>
<evidence type="ECO:0000313" key="13">
    <source>
        <dbReference type="EMBL" id="CUV41803.1"/>
    </source>
</evidence>
<evidence type="ECO:0000256" key="3">
    <source>
        <dbReference type="ARBA" id="ARBA00022723"/>
    </source>
</evidence>
<evidence type="ECO:0000256" key="2">
    <source>
        <dbReference type="ARBA" id="ARBA00022670"/>
    </source>
</evidence>
<sequence length="236" mass="26482">MQETTLDAARRHAAREHPREACGLVVVVNGRERYVPCRNVAVGTEHFEMPAEDYAAAEDLGEVLAVVHSHPNASAEPSEADRVACEASGLPWHIIAWPADDVRTIAPCGYRAPLVGRQFAHGILDCYSLLADWYERERGIHLPDFERRDSWWAAGSDLYMQHYAEAGFRVVSQDTPERVGDVILMQVRAPVPNHAAVYLGDGLMLHHLHGRLSSRDVYGGYWREITRCVLRHHSEG</sequence>
<dbReference type="InterPro" id="IPR037518">
    <property type="entry name" value="MPN"/>
</dbReference>
<gene>
    <name evidence="14" type="ORF">RD1301_v1_4920004</name>
    <name evidence="10" type="ORF">RUN1744_v1_990019</name>
    <name evidence="11" type="ORF">RUN1985_v1_820023</name>
    <name evidence="12" type="ORF">TD1301_v1_270046</name>
    <name evidence="13" type="ORF">TF3108_v1_850088</name>
</gene>
<dbReference type="SUPFAM" id="SSF54001">
    <property type="entry name" value="Cysteine proteinases"/>
    <property type="match status" value="1"/>
</dbReference>
<dbReference type="PROSITE" id="PS50249">
    <property type="entry name" value="MPN"/>
    <property type="match status" value="1"/>
</dbReference>
<dbReference type="PROSITE" id="PS51935">
    <property type="entry name" value="NLPC_P60"/>
    <property type="match status" value="1"/>
</dbReference>
<evidence type="ECO:0000259" key="9">
    <source>
        <dbReference type="PROSITE" id="PS51935"/>
    </source>
</evidence>
<reference evidence="14" key="1">
    <citation type="submission" date="2015-10" db="EMBL/GenBank/DDBJ databases">
        <authorList>
            <person name="Gilbert D.G."/>
        </authorList>
    </citation>
    <scope>NUCLEOTIDE SEQUENCE</scope>
    <source>
        <strain evidence="14">Phyl III-seqv23</strain>
    </source>
</reference>
<evidence type="ECO:0000256" key="7">
    <source>
        <dbReference type="ARBA" id="ARBA00023049"/>
    </source>
</evidence>
<dbReference type="GO" id="GO:0006508">
    <property type="term" value="P:proteolysis"/>
    <property type="evidence" value="ECO:0007669"/>
    <property type="project" value="UniProtKB-KW"/>
</dbReference>
<dbReference type="AlphaFoldDB" id="A0A0K1ZKP1"/>
<dbReference type="PANTHER" id="PTHR34858">
    <property type="entry name" value="CYSO-CYSTEINE PEPTIDASE"/>
    <property type="match status" value="1"/>
</dbReference>
<keyword evidence="6" id="KW-0862">Zinc</keyword>
<dbReference type="EMBL" id="LN899825">
    <property type="protein sequence ID" value="CUV33058.1"/>
    <property type="molecule type" value="Genomic_DNA"/>
</dbReference>
<proteinExistence type="inferred from homology"/>
<name>A0A0K1ZKP1_RALSL</name>
<dbReference type="Gene3D" id="3.40.140.10">
    <property type="entry name" value="Cytidine Deaminase, domain 2"/>
    <property type="match status" value="1"/>
</dbReference>
<keyword evidence="2" id="KW-0645">Protease</keyword>
<evidence type="ECO:0000313" key="10">
    <source>
        <dbReference type="EMBL" id="CUV25499.1"/>
    </source>
</evidence>
<evidence type="ECO:0000256" key="6">
    <source>
        <dbReference type="ARBA" id="ARBA00022833"/>
    </source>
</evidence>
<feature type="domain" description="MPN" evidence="8">
    <location>
        <begin position="1"/>
        <end position="119"/>
    </location>
</feature>
<comment type="similarity">
    <text evidence="1">Belongs to the peptidase C40 family.</text>
</comment>
<protein>
    <submittedName>
        <fullName evidence="14">Putative phage protein peptidase</fullName>
    </submittedName>
</protein>
<evidence type="ECO:0000259" key="8">
    <source>
        <dbReference type="PROSITE" id="PS50249"/>
    </source>
</evidence>
<evidence type="ECO:0000313" key="11">
    <source>
        <dbReference type="EMBL" id="CUV31161.1"/>
    </source>
</evidence>
<keyword evidence="7" id="KW-0482">Metalloprotease</keyword>
<accession>A0A0K1ZKP1</accession>
<dbReference type="GO" id="GO:0008235">
    <property type="term" value="F:metalloexopeptidase activity"/>
    <property type="evidence" value="ECO:0007669"/>
    <property type="project" value="TreeGrafter"/>
</dbReference>
<dbReference type="PATRIC" id="fig|305.92.peg.1809"/>
<evidence type="ECO:0000313" key="14">
    <source>
        <dbReference type="EMBL" id="CUV64127.1"/>
    </source>
</evidence>
<dbReference type="EMBL" id="LN899823">
    <property type="protein sequence ID" value="CUV25499.1"/>
    <property type="molecule type" value="Genomic_DNA"/>
</dbReference>
<dbReference type="EMBL" id="LN899822">
    <property type="protein sequence ID" value="CUV64127.1"/>
    <property type="molecule type" value="Genomic_DNA"/>
</dbReference>
<dbReference type="InterPro" id="IPR051929">
    <property type="entry name" value="VirAsm_ModProt"/>
</dbReference>